<gene>
    <name evidence="6" type="ORF">BWQ96_02773</name>
</gene>
<dbReference type="InterPro" id="IPR050259">
    <property type="entry name" value="SDR"/>
</dbReference>
<keyword evidence="7" id="KW-1185">Reference proteome</keyword>
<dbReference type="PRINTS" id="PR00081">
    <property type="entry name" value="GDHRDH"/>
</dbReference>
<dbReference type="InterPro" id="IPR002347">
    <property type="entry name" value="SDR_fam"/>
</dbReference>
<reference evidence="6 7" key="1">
    <citation type="journal article" date="2018" name="Mol. Biol. Evol.">
        <title>Analysis of the draft genome of the red seaweed Gracilariopsis chorda provides insights into genome size evolution in Rhodophyta.</title>
        <authorList>
            <person name="Lee J."/>
            <person name="Yang E.C."/>
            <person name="Graf L."/>
            <person name="Yang J.H."/>
            <person name="Qiu H."/>
            <person name="Zel Zion U."/>
            <person name="Chan C.X."/>
            <person name="Stephens T.G."/>
            <person name="Weber A.P.M."/>
            <person name="Boo G.H."/>
            <person name="Boo S.M."/>
            <person name="Kim K.M."/>
            <person name="Shin Y."/>
            <person name="Jung M."/>
            <person name="Lee S.J."/>
            <person name="Yim H.S."/>
            <person name="Lee J.H."/>
            <person name="Bhattacharya D."/>
            <person name="Yoon H.S."/>
        </authorList>
    </citation>
    <scope>NUCLEOTIDE SEQUENCE [LARGE SCALE GENOMIC DNA]</scope>
    <source>
        <strain evidence="6 7">SKKU-2015</strain>
        <tissue evidence="6">Whole body</tissue>
    </source>
</reference>
<name>A0A2V3IZ51_9FLOR</name>
<protein>
    <recommendedName>
        <fullName evidence="2">3-oxoacyl-[acyl-carrier-protein] reductase</fullName>
        <ecNumber evidence="2">1.1.1.100</ecNumber>
    </recommendedName>
</protein>
<dbReference type="GO" id="GO:0004316">
    <property type="term" value="F:3-oxoacyl-[acyl-carrier-protein] reductase (NADPH) activity"/>
    <property type="evidence" value="ECO:0007669"/>
    <property type="project" value="UniProtKB-EC"/>
</dbReference>
<comment type="similarity">
    <text evidence="1 5">Belongs to the short-chain dehydrogenases/reductases (SDR) family.</text>
</comment>
<dbReference type="AlphaFoldDB" id="A0A2V3IZ51"/>
<organism evidence="6 7">
    <name type="scientific">Gracilariopsis chorda</name>
    <dbReference type="NCBI Taxonomy" id="448386"/>
    <lineage>
        <taxon>Eukaryota</taxon>
        <taxon>Rhodophyta</taxon>
        <taxon>Florideophyceae</taxon>
        <taxon>Rhodymeniophycidae</taxon>
        <taxon>Gracilariales</taxon>
        <taxon>Gracilariaceae</taxon>
        <taxon>Gracilariopsis</taxon>
    </lineage>
</organism>
<dbReference type="EMBL" id="NBIV01000024">
    <property type="protein sequence ID" value="PXF47442.1"/>
    <property type="molecule type" value="Genomic_DNA"/>
</dbReference>
<sequence>MKTAMVTGSAGVLGQATVRMLLEEGFRVVIHDSDERALAALLNALGPLVNENQCYPICFDACNSDSVDKAMQRITNDFHPVYILVNNNGILARTPVSQTSLQDWQHCFSQNVDSAFLISRALLPNMRKRKWGRIVNTCSIAGKTGGHTTGIAYSTTKGALQTFTFALARECAKDGITVNGIAPAYIRTPGVDAYPKEMVKMLLEYIPVGRFCEPEEFAHTIKFLISPLAGFICGEIIDQNGGLLMS</sequence>
<dbReference type="EC" id="1.1.1.100" evidence="2"/>
<dbReference type="Pfam" id="PF00106">
    <property type="entry name" value="adh_short"/>
    <property type="match status" value="1"/>
</dbReference>
<dbReference type="PANTHER" id="PTHR42879">
    <property type="entry name" value="3-OXOACYL-(ACYL-CARRIER-PROTEIN) REDUCTASE"/>
    <property type="match status" value="1"/>
</dbReference>
<dbReference type="PROSITE" id="PS00061">
    <property type="entry name" value="ADH_SHORT"/>
    <property type="match status" value="1"/>
</dbReference>
<comment type="caution">
    <text evidence="6">The sequence shown here is derived from an EMBL/GenBank/DDBJ whole genome shotgun (WGS) entry which is preliminary data.</text>
</comment>
<evidence type="ECO:0000256" key="4">
    <source>
        <dbReference type="ARBA" id="ARBA00048508"/>
    </source>
</evidence>
<dbReference type="PRINTS" id="PR00080">
    <property type="entry name" value="SDRFAMILY"/>
</dbReference>
<dbReference type="OrthoDB" id="1393670at2759"/>
<dbReference type="InterPro" id="IPR020904">
    <property type="entry name" value="Sc_DH/Rdtase_CS"/>
</dbReference>
<comment type="catalytic activity">
    <reaction evidence="4">
        <text>a (3R)-hydroxyacyl-[ACP] + NADP(+) = a 3-oxoacyl-[ACP] + NADPH + H(+)</text>
        <dbReference type="Rhea" id="RHEA:17397"/>
        <dbReference type="Rhea" id="RHEA-COMP:9916"/>
        <dbReference type="Rhea" id="RHEA-COMP:9945"/>
        <dbReference type="ChEBI" id="CHEBI:15378"/>
        <dbReference type="ChEBI" id="CHEBI:57783"/>
        <dbReference type="ChEBI" id="CHEBI:58349"/>
        <dbReference type="ChEBI" id="CHEBI:78776"/>
        <dbReference type="ChEBI" id="CHEBI:78827"/>
        <dbReference type="EC" id="1.1.1.100"/>
    </reaction>
</comment>
<evidence type="ECO:0000256" key="2">
    <source>
        <dbReference type="ARBA" id="ARBA00012948"/>
    </source>
</evidence>
<dbReference type="SUPFAM" id="SSF51735">
    <property type="entry name" value="NAD(P)-binding Rossmann-fold domains"/>
    <property type="match status" value="1"/>
</dbReference>
<dbReference type="Gene3D" id="3.40.50.720">
    <property type="entry name" value="NAD(P)-binding Rossmann-like Domain"/>
    <property type="match status" value="1"/>
</dbReference>
<dbReference type="STRING" id="448386.A0A2V3IZ51"/>
<evidence type="ECO:0000313" key="7">
    <source>
        <dbReference type="Proteomes" id="UP000247409"/>
    </source>
</evidence>
<keyword evidence="3" id="KW-0560">Oxidoreductase</keyword>
<evidence type="ECO:0000256" key="3">
    <source>
        <dbReference type="ARBA" id="ARBA00023002"/>
    </source>
</evidence>
<evidence type="ECO:0000256" key="1">
    <source>
        <dbReference type="ARBA" id="ARBA00006484"/>
    </source>
</evidence>
<proteinExistence type="inferred from homology"/>
<dbReference type="FunFam" id="3.40.50.720:FF:000173">
    <property type="entry name" value="3-oxoacyl-[acyl-carrier protein] reductase"/>
    <property type="match status" value="1"/>
</dbReference>
<dbReference type="InterPro" id="IPR036291">
    <property type="entry name" value="NAD(P)-bd_dom_sf"/>
</dbReference>
<accession>A0A2V3IZ51</accession>
<dbReference type="Proteomes" id="UP000247409">
    <property type="component" value="Unassembled WGS sequence"/>
</dbReference>
<evidence type="ECO:0000256" key="5">
    <source>
        <dbReference type="RuleBase" id="RU000363"/>
    </source>
</evidence>
<dbReference type="GO" id="GO:0032787">
    <property type="term" value="P:monocarboxylic acid metabolic process"/>
    <property type="evidence" value="ECO:0007669"/>
    <property type="project" value="UniProtKB-ARBA"/>
</dbReference>
<dbReference type="PANTHER" id="PTHR42879:SF2">
    <property type="entry name" value="3-OXOACYL-[ACYL-CARRIER-PROTEIN] REDUCTASE FABG"/>
    <property type="match status" value="1"/>
</dbReference>
<evidence type="ECO:0000313" key="6">
    <source>
        <dbReference type="EMBL" id="PXF47442.1"/>
    </source>
</evidence>